<dbReference type="GO" id="GO:0016853">
    <property type="term" value="F:isomerase activity"/>
    <property type="evidence" value="ECO:0007669"/>
    <property type="project" value="UniProtKB-KW"/>
</dbReference>
<dbReference type="AlphaFoldDB" id="A0A935CE42"/>
<feature type="domain" description="Mannose-6-phosphate isomerase type II C-terminal" evidence="1">
    <location>
        <begin position="34"/>
        <end position="136"/>
    </location>
</feature>
<dbReference type="GO" id="GO:0009298">
    <property type="term" value="P:GDP-mannose biosynthetic process"/>
    <property type="evidence" value="ECO:0007669"/>
    <property type="project" value="TreeGrafter"/>
</dbReference>
<protein>
    <submittedName>
        <fullName evidence="2">Phosphomannose isomerase type II C-terminal cupin domain</fullName>
    </submittedName>
</protein>
<reference evidence="2 3" key="1">
    <citation type="submission" date="2020-10" db="EMBL/GenBank/DDBJ databases">
        <title>Connecting structure to function with the recovery of over 1000 high-quality activated sludge metagenome-assembled genomes encoding full-length rRNA genes using long-read sequencing.</title>
        <authorList>
            <person name="Singleton C.M."/>
            <person name="Petriglieri F."/>
            <person name="Kristensen J.M."/>
            <person name="Kirkegaard R.H."/>
            <person name="Michaelsen T.Y."/>
            <person name="Andersen M.H."/>
            <person name="Karst S.M."/>
            <person name="Dueholm M.S."/>
            <person name="Nielsen P.H."/>
            <person name="Albertsen M."/>
        </authorList>
    </citation>
    <scope>NUCLEOTIDE SEQUENCE [LARGE SCALE GENOMIC DNA]</scope>
    <source>
        <strain evidence="2">AalE_18-Q3-R2-46_BAT3C.188</strain>
    </source>
</reference>
<keyword evidence="2" id="KW-0413">Isomerase</keyword>
<dbReference type="GO" id="GO:0004475">
    <property type="term" value="F:mannose-1-phosphate guanylyltransferase (GTP) activity"/>
    <property type="evidence" value="ECO:0007669"/>
    <property type="project" value="TreeGrafter"/>
</dbReference>
<comment type="caution">
    <text evidence="2">The sequence shown here is derived from an EMBL/GenBank/DDBJ whole genome shotgun (WGS) entry which is preliminary data.</text>
</comment>
<organism evidence="2 3">
    <name type="scientific">Candidatus Phosphoribacter hodrii</name>
    <dbReference type="NCBI Taxonomy" id="2953743"/>
    <lineage>
        <taxon>Bacteria</taxon>
        <taxon>Bacillati</taxon>
        <taxon>Actinomycetota</taxon>
        <taxon>Actinomycetes</taxon>
        <taxon>Micrococcales</taxon>
        <taxon>Dermatophilaceae</taxon>
        <taxon>Candidatus Phosphoribacter</taxon>
    </lineage>
</organism>
<accession>A0A935CE42</accession>
<dbReference type="InterPro" id="IPR051161">
    <property type="entry name" value="Mannose-6P_isomerase_type2"/>
</dbReference>
<dbReference type="PANTHER" id="PTHR46390:SF1">
    <property type="entry name" value="MANNOSE-1-PHOSPHATE GUANYLYLTRANSFERASE"/>
    <property type="match status" value="1"/>
</dbReference>
<proteinExistence type="predicted"/>
<name>A0A935CE42_9MICO</name>
<sequence>MRSFVTDNPPPVIHHRTEYVEGLRDPRVDIFVANRPWGSFTQFVSNETVTVKTILVEAGHRLSLQRHEHRGEMWTMLDVPIDVTVDDRTWTAGVGETVWVPRGATHRIANPGEKAGRILEVGFGFFDESDIERLEDDYARHDDAEGSDHTEA</sequence>
<dbReference type="InterPro" id="IPR014710">
    <property type="entry name" value="RmlC-like_jellyroll"/>
</dbReference>
<dbReference type="InterPro" id="IPR001538">
    <property type="entry name" value="Man6P_isomerase-2_C"/>
</dbReference>
<dbReference type="Pfam" id="PF01050">
    <property type="entry name" value="MannoseP_isomer"/>
    <property type="match status" value="1"/>
</dbReference>
<dbReference type="SUPFAM" id="SSF51182">
    <property type="entry name" value="RmlC-like cupins"/>
    <property type="match status" value="1"/>
</dbReference>
<dbReference type="PANTHER" id="PTHR46390">
    <property type="entry name" value="MANNOSE-1-PHOSPHATE GUANYLYLTRANSFERASE"/>
    <property type="match status" value="1"/>
</dbReference>
<evidence type="ECO:0000313" key="3">
    <source>
        <dbReference type="Proteomes" id="UP000718281"/>
    </source>
</evidence>
<gene>
    <name evidence="2" type="ORF">IPF40_10150</name>
</gene>
<dbReference type="Gene3D" id="2.60.120.10">
    <property type="entry name" value="Jelly Rolls"/>
    <property type="match status" value="1"/>
</dbReference>
<dbReference type="Proteomes" id="UP000718281">
    <property type="component" value="Unassembled WGS sequence"/>
</dbReference>
<evidence type="ECO:0000259" key="1">
    <source>
        <dbReference type="Pfam" id="PF01050"/>
    </source>
</evidence>
<dbReference type="CDD" id="cd02213">
    <property type="entry name" value="cupin_PMI_typeII_C"/>
    <property type="match status" value="1"/>
</dbReference>
<evidence type="ECO:0000313" key="2">
    <source>
        <dbReference type="EMBL" id="MBK6301382.1"/>
    </source>
</evidence>
<dbReference type="EMBL" id="JADIXZ010000004">
    <property type="protein sequence ID" value="MBK6301382.1"/>
    <property type="molecule type" value="Genomic_DNA"/>
</dbReference>
<dbReference type="GO" id="GO:0005976">
    <property type="term" value="P:polysaccharide metabolic process"/>
    <property type="evidence" value="ECO:0007669"/>
    <property type="project" value="InterPro"/>
</dbReference>
<dbReference type="InterPro" id="IPR011051">
    <property type="entry name" value="RmlC_Cupin_sf"/>
</dbReference>